<dbReference type="AlphaFoldDB" id="A0A1H0U9V4"/>
<feature type="repeat" description="TPR" evidence="1">
    <location>
        <begin position="42"/>
        <end position="75"/>
    </location>
</feature>
<dbReference type="Pfam" id="PF14559">
    <property type="entry name" value="TPR_19"/>
    <property type="match status" value="1"/>
</dbReference>
<accession>A0A1H0U9V4</accession>
<keyword evidence="1" id="KW-0802">TPR repeat</keyword>
<dbReference type="SMART" id="SM00028">
    <property type="entry name" value="TPR"/>
    <property type="match status" value="3"/>
</dbReference>
<gene>
    <name evidence="2" type="ORF">SAMN04489708_11874</name>
</gene>
<dbReference type="RefSeq" id="WP_167361275.1">
    <property type="nucleotide sequence ID" value="NZ_FNJL01000018.1"/>
</dbReference>
<evidence type="ECO:0000256" key="1">
    <source>
        <dbReference type="PROSITE-ProRule" id="PRU00339"/>
    </source>
</evidence>
<dbReference type="Proteomes" id="UP000199317">
    <property type="component" value="Unassembled WGS sequence"/>
</dbReference>
<protein>
    <submittedName>
        <fullName evidence="2">Tetratricopeptide repeat-containing protein</fullName>
    </submittedName>
</protein>
<dbReference type="EMBL" id="FNJL01000018">
    <property type="protein sequence ID" value="SDP62778.1"/>
    <property type="molecule type" value="Genomic_DNA"/>
</dbReference>
<name>A0A1H0U9V4_9BURK</name>
<dbReference type="InterPro" id="IPR019734">
    <property type="entry name" value="TPR_rpt"/>
</dbReference>
<sequence>MSTSSAPMPPALERALAASAAGHVEEAVALFRQAAREQPDSAVPHFLMGAEYATEGRVDEAEQCFSQAVLLAPQWPIPRYQLGLLQFSAGRASTALLTWQPLLALGDDSPLPHWIRGFAALAGDDFTHARSAFEAGLERNTEHPPMSADIRLVLARMDALGQGSAAPAPDSGDAAGADEEATHVLLSNYQQQGPVH</sequence>
<evidence type="ECO:0000313" key="2">
    <source>
        <dbReference type="EMBL" id="SDP62778.1"/>
    </source>
</evidence>
<reference evidence="3" key="1">
    <citation type="submission" date="2016-10" db="EMBL/GenBank/DDBJ databases">
        <authorList>
            <person name="Varghese N."/>
            <person name="Submissions S."/>
        </authorList>
    </citation>
    <scope>NUCLEOTIDE SEQUENCE [LARGE SCALE GENOMIC DNA]</scope>
    <source>
        <strain evidence="3">DSM 17101</strain>
    </source>
</reference>
<dbReference type="InterPro" id="IPR011990">
    <property type="entry name" value="TPR-like_helical_dom_sf"/>
</dbReference>
<keyword evidence="3" id="KW-1185">Reference proteome</keyword>
<proteinExistence type="predicted"/>
<dbReference type="SUPFAM" id="SSF48452">
    <property type="entry name" value="TPR-like"/>
    <property type="match status" value="1"/>
</dbReference>
<evidence type="ECO:0000313" key="3">
    <source>
        <dbReference type="Proteomes" id="UP000199317"/>
    </source>
</evidence>
<organism evidence="2 3">
    <name type="scientific">Paracidovorax cattleyae</name>
    <dbReference type="NCBI Taxonomy" id="80868"/>
    <lineage>
        <taxon>Bacteria</taxon>
        <taxon>Pseudomonadati</taxon>
        <taxon>Pseudomonadota</taxon>
        <taxon>Betaproteobacteria</taxon>
        <taxon>Burkholderiales</taxon>
        <taxon>Comamonadaceae</taxon>
        <taxon>Paracidovorax</taxon>
    </lineage>
</organism>
<dbReference type="Gene3D" id="1.25.40.10">
    <property type="entry name" value="Tetratricopeptide repeat domain"/>
    <property type="match status" value="1"/>
</dbReference>
<dbReference type="PROSITE" id="PS50005">
    <property type="entry name" value="TPR"/>
    <property type="match status" value="1"/>
</dbReference>